<dbReference type="Gene3D" id="3.40.1080.20">
    <property type="entry name" value="Acetyl-CoA hydrolase/transferase C-terminal domain"/>
    <property type="match status" value="1"/>
</dbReference>
<dbReference type="InterPro" id="IPR003702">
    <property type="entry name" value="ActCoA_hydro_N"/>
</dbReference>
<dbReference type="GO" id="GO:0006083">
    <property type="term" value="P:acetate metabolic process"/>
    <property type="evidence" value="ECO:0007669"/>
    <property type="project" value="InterPro"/>
</dbReference>
<dbReference type="InterPro" id="IPR037171">
    <property type="entry name" value="NagB/RpiA_transferase-like"/>
</dbReference>
<keyword evidence="2 5" id="KW-0808">Transferase</keyword>
<dbReference type="EMBL" id="CP059732">
    <property type="protein sequence ID" value="QMW05215.1"/>
    <property type="molecule type" value="Genomic_DNA"/>
</dbReference>
<dbReference type="Gene3D" id="3.30.750.70">
    <property type="entry name" value="4-hydroxybutyrate coenzyme like domains"/>
    <property type="match status" value="1"/>
</dbReference>
<keyword evidence="6" id="KW-1185">Reference proteome</keyword>
<dbReference type="KEGG" id="sfol:H3H32_10165"/>
<dbReference type="InterPro" id="IPR026888">
    <property type="entry name" value="AcetylCoA_hyd_C"/>
</dbReference>
<evidence type="ECO:0000256" key="2">
    <source>
        <dbReference type="ARBA" id="ARBA00022679"/>
    </source>
</evidence>
<dbReference type="PANTHER" id="PTHR21432:SF20">
    <property type="entry name" value="ACETYL-COA HYDROLASE"/>
    <property type="match status" value="1"/>
</dbReference>
<evidence type="ECO:0000313" key="5">
    <source>
        <dbReference type="EMBL" id="QMW05215.1"/>
    </source>
</evidence>
<dbReference type="GO" id="GO:0008775">
    <property type="term" value="F:acetate CoA-transferase activity"/>
    <property type="evidence" value="ECO:0007669"/>
    <property type="project" value="InterPro"/>
</dbReference>
<evidence type="ECO:0000313" key="6">
    <source>
        <dbReference type="Proteomes" id="UP000515369"/>
    </source>
</evidence>
<reference evidence="5 6" key="1">
    <citation type="submission" date="2020-07" db="EMBL/GenBank/DDBJ databases">
        <title>Spirosoma foliorum sp. nov., isolated from the leaves on the Nejang mountain Korea, Republic of.</title>
        <authorList>
            <person name="Ho H."/>
            <person name="Lee Y.-J."/>
            <person name="Nurcahyanto D.-A."/>
            <person name="Kim S.-G."/>
        </authorList>
    </citation>
    <scope>NUCLEOTIDE SEQUENCE [LARGE SCALE GENOMIC DNA]</scope>
    <source>
        <strain evidence="5 6">PL0136</strain>
    </source>
</reference>
<evidence type="ECO:0000259" key="4">
    <source>
        <dbReference type="Pfam" id="PF13336"/>
    </source>
</evidence>
<feature type="domain" description="Acetyl-CoA hydrolase/transferase C-terminal" evidence="4">
    <location>
        <begin position="268"/>
        <end position="420"/>
    </location>
</feature>
<dbReference type="AlphaFoldDB" id="A0A7G5H273"/>
<dbReference type="Pfam" id="PF02550">
    <property type="entry name" value="AcetylCoA_hydro"/>
    <property type="match status" value="1"/>
</dbReference>
<evidence type="ECO:0000256" key="1">
    <source>
        <dbReference type="ARBA" id="ARBA00009632"/>
    </source>
</evidence>
<dbReference type="GO" id="GO:0016787">
    <property type="term" value="F:hydrolase activity"/>
    <property type="evidence" value="ECO:0007669"/>
    <property type="project" value="UniProtKB-KW"/>
</dbReference>
<proteinExistence type="inferred from homology"/>
<comment type="similarity">
    <text evidence="1">Belongs to the acetyl-CoA hydrolase/transferase family.</text>
</comment>
<dbReference type="Proteomes" id="UP000515369">
    <property type="component" value="Chromosome"/>
</dbReference>
<dbReference type="SUPFAM" id="SSF100950">
    <property type="entry name" value="NagB/RpiA/CoA transferase-like"/>
    <property type="match status" value="2"/>
</dbReference>
<accession>A0A7G5H273</accession>
<name>A0A7G5H273_9BACT</name>
<dbReference type="Gene3D" id="3.40.1080.10">
    <property type="entry name" value="Glutaconate Coenzyme A-transferase"/>
    <property type="match status" value="1"/>
</dbReference>
<feature type="domain" description="Acetyl-CoA hydrolase/transferase N-terminal" evidence="3">
    <location>
        <begin position="9"/>
        <end position="175"/>
    </location>
</feature>
<organism evidence="5 6">
    <name type="scientific">Spirosoma foliorum</name>
    <dbReference type="NCBI Taxonomy" id="2710596"/>
    <lineage>
        <taxon>Bacteria</taxon>
        <taxon>Pseudomonadati</taxon>
        <taxon>Bacteroidota</taxon>
        <taxon>Cytophagia</taxon>
        <taxon>Cytophagales</taxon>
        <taxon>Cytophagaceae</taxon>
        <taxon>Spirosoma</taxon>
    </lineage>
</organism>
<gene>
    <name evidence="5" type="ORF">H3H32_10165</name>
</gene>
<dbReference type="RefSeq" id="WP_182462561.1">
    <property type="nucleotide sequence ID" value="NZ_CP059732.1"/>
</dbReference>
<evidence type="ECO:0000259" key="3">
    <source>
        <dbReference type="Pfam" id="PF02550"/>
    </source>
</evidence>
<keyword evidence="5" id="KW-0378">Hydrolase</keyword>
<dbReference type="InterPro" id="IPR046433">
    <property type="entry name" value="ActCoA_hydro"/>
</dbReference>
<dbReference type="Pfam" id="PF13336">
    <property type="entry name" value="AcetylCoA_hyd_C"/>
    <property type="match status" value="1"/>
</dbReference>
<dbReference type="PANTHER" id="PTHR21432">
    <property type="entry name" value="ACETYL-COA HYDROLASE-RELATED"/>
    <property type="match status" value="1"/>
</dbReference>
<dbReference type="InterPro" id="IPR038460">
    <property type="entry name" value="AcetylCoA_hyd_C_sf"/>
</dbReference>
<protein>
    <submittedName>
        <fullName evidence="5">Acetyl-CoA hydrolase/transferase family protein</fullName>
    </submittedName>
</protein>
<sequence>MPVHLPLTSPEKAVSAIQSGNRVFIHSVAQTPHMLIKAMVDRAHELRDVEICHMHTEGPLPYLDAQYQNSFRPNSFFIGANMRKQLNQGIGDYVPVFLSEVPLLFQRNILPIDVALIQVSPPDAHGFCSLGPSVDISLAAIHSAKYVIAQVNPRVPRTHGDGLIPVSMLHAAVEVDAPVYEVLPGQISDLDRKIGQNVASLVEDGATLQLGIGGIPNATLSELIHHKGLGIHTEMFSDGVIDLVERGVITGEHKTVLPYRLVSAFVMGSQRVYDFIDDNPGVAMKQVSFTNDTAIIRRNPKVTAINSAIEIDLTGQVCADTIGTYQYSGVGGQMDFVRGASLSEGGKPIFALASTTTRGESKLVPFLKEGAGVTTTRAHVHYIVTEYGIANLFGKNLRQRARALINIAHPNHREELEREAFARFGSV</sequence>